<comment type="catalytic activity">
    <reaction evidence="1">
        <text>a phosphate monoester + H2O = an alcohol + phosphate</text>
        <dbReference type="Rhea" id="RHEA:15017"/>
        <dbReference type="ChEBI" id="CHEBI:15377"/>
        <dbReference type="ChEBI" id="CHEBI:30879"/>
        <dbReference type="ChEBI" id="CHEBI:43474"/>
        <dbReference type="ChEBI" id="CHEBI:67140"/>
        <dbReference type="EC" id="3.1.3.2"/>
    </reaction>
</comment>
<evidence type="ECO:0000313" key="3">
    <source>
        <dbReference type="Proteomes" id="UP000515204"/>
    </source>
</evidence>
<evidence type="ECO:0000256" key="2">
    <source>
        <dbReference type="ARBA" id="ARBA00005375"/>
    </source>
</evidence>
<proteinExistence type="inferred from homology"/>
<dbReference type="InterPro" id="IPR029033">
    <property type="entry name" value="His_PPase_superfam"/>
</dbReference>
<dbReference type="Gene3D" id="3.40.50.1240">
    <property type="entry name" value="Phosphoglycerate mutase-like"/>
    <property type="match status" value="1"/>
</dbReference>
<comment type="similarity">
    <text evidence="2">Belongs to the histidine acid phosphatase family.</text>
</comment>
<sequence length="366" mass="42257">MQGTVVFGSLIGCMLITYVKFANPIPKHDTLQQVIFIIRHGDRNPVETYPKDPHINYTWPGGRGALTKKGMLRIYTIAQWIREDYGAIIGKKYENVNTMVFSASEERSIMSAQTLLAGLFSPSHEDIFTPNLKWTPIPVYTIPKEIDKFLSVKAPCPQLEEALKQAFLKEEKRSSAKMAEYYKKLTKYTGKNISTILDVSYLYDTLQIEEQHGLKLPIWTQNLYNNEMREMSIRSYNLFTDDIIQKRLRGGPLLKKILQHMEETKIGPKPRRAYFYFVSDITIINVMRTMEFMNISKPDFGATLIFELHCTDNQSQEVKILYLSSTEKKVASFMEIPNCANPCLLQSLKQTWHKVIPDNWDAECTI</sequence>
<dbReference type="RefSeq" id="XP_014483404.1">
    <property type="nucleotide sequence ID" value="XM_014627918.1"/>
</dbReference>
<evidence type="ECO:0000256" key="1">
    <source>
        <dbReference type="ARBA" id="ARBA00000032"/>
    </source>
</evidence>
<organism evidence="3 4">
    <name type="scientific">Dinoponera quadriceps</name>
    <name type="common">South American ant</name>
    <dbReference type="NCBI Taxonomy" id="609295"/>
    <lineage>
        <taxon>Eukaryota</taxon>
        <taxon>Metazoa</taxon>
        <taxon>Ecdysozoa</taxon>
        <taxon>Arthropoda</taxon>
        <taxon>Hexapoda</taxon>
        <taxon>Insecta</taxon>
        <taxon>Pterygota</taxon>
        <taxon>Neoptera</taxon>
        <taxon>Endopterygota</taxon>
        <taxon>Hymenoptera</taxon>
        <taxon>Apocrita</taxon>
        <taxon>Aculeata</taxon>
        <taxon>Formicoidea</taxon>
        <taxon>Formicidae</taxon>
        <taxon>Ponerinae</taxon>
        <taxon>Ponerini</taxon>
        <taxon>Dinoponera</taxon>
    </lineage>
</organism>
<dbReference type="PANTHER" id="PTHR11567">
    <property type="entry name" value="ACID PHOSPHATASE-RELATED"/>
    <property type="match status" value="1"/>
</dbReference>
<keyword evidence="3" id="KW-1185">Reference proteome</keyword>
<gene>
    <name evidence="4" type="primary">LOC106748952</name>
</gene>
<dbReference type="SUPFAM" id="SSF53254">
    <property type="entry name" value="Phosphoglycerate mutase-like"/>
    <property type="match status" value="1"/>
</dbReference>
<dbReference type="GeneID" id="106748952"/>
<dbReference type="InterPro" id="IPR033379">
    <property type="entry name" value="Acid_Pase_AS"/>
</dbReference>
<dbReference type="AlphaFoldDB" id="A0A6P3XZJ9"/>
<dbReference type="OrthoDB" id="258392at2759"/>
<dbReference type="PROSITE" id="PS00616">
    <property type="entry name" value="HIS_ACID_PHOSPHAT_1"/>
    <property type="match status" value="1"/>
</dbReference>
<name>A0A6P3XZJ9_DINQU</name>
<accession>A0A6P3XZJ9</accession>
<dbReference type="Pfam" id="PF00328">
    <property type="entry name" value="His_Phos_2"/>
    <property type="match status" value="1"/>
</dbReference>
<dbReference type="InterPro" id="IPR050645">
    <property type="entry name" value="Histidine_acid_phosphatase"/>
</dbReference>
<dbReference type="KEGG" id="dqu:106748952"/>
<dbReference type="PANTHER" id="PTHR11567:SF19">
    <property type="entry name" value="GH19849P"/>
    <property type="match status" value="1"/>
</dbReference>
<evidence type="ECO:0000313" key="4">
    <source>
        <dbReference type="RefSeq" id="XP_014483404.1"/>
    </source>
</evidence>
<dbReference type="CDD" id="cd07061">
    <property type="entry name" value="HP_HAP_like"/>
    <property type="match status" value="1"/>
</dbReference>
<dbReference type="InterPro" id="IPR000560">
    <property type="entry name" value="His_Pase_clade-2"/>
</dbReference>
<protein>
    <submittedName>
        <fullName evidence="4">Lysosomal acid phosphatase-like isoform X1</fullName>
    </submittedName>
</protein>
<reference evidence="4" key="1">
    <citation type="submission" date="2025-08" db="UniProtKB">
        <authorList>
            <consortium name="RefSeq"/>
        </authorList>
    </citation>
    <scope>IDENTIFICATION</scope>
</reference>
<dbReference type="GO" id="GO:0003993">
    <property type="term" value="F:acid phosphatase activity"/>
    <property type="evidence" value="ECO:0007669"/>
    <property type="project" value="UniProtKB-EC"/>
</dbReference>
<dbReference type="Proteomes" id="UP000515204">
    <property type="component" value="Unplaced"/>
</dbReference>